<dbReference type="AlphaFoldDB" id="A0A2U1KY00"/>
<sequence length="180" mass="20548">MYALETHKECLISERCFSGGLMDLPSHVWAWRRSPRDGIEKAQFDDLVNLLVGFKPTDVRDSWTFSLSSLNTYTVSSMRCAIDSSTLVSTIDKVKWNKTLPIKINIHSWRLRKDRLPTRSNLDARGIDIDSLRCPLRGKYGDVKPHVGIVVIRGGDDGYCLVMHICYSMLLFAKMEIHES</sequence>
<name>A0A2U1KY00_ARTAN</name>
<dbReference type="Pfam" id="PF13966">
    <property type="entry name" value="zf-RVT"/>
    <property type="match status" value="1"/>
</dbReference>
<keyword evidence="2" id="KW-0808">Transferase</keyword>
<dbReference type="InterPro" id="IPR026960">
    <property type="entry name" value="RVT-Znf"/>
</dbReference>
<reference evidence="2 3" key="1">
    <citation type="journal article" date="2018" name="Mol. Plant">
        <title>The genome of Artemisia annua provides insight into the evolution of Asteraceae family and artemisinin biosynthesis.</title>
        <authorList>
            <person name="Shen Q."/>
            <person name="Zhang L."/>
            <person name="Liao Z."/>
            <person name="Wang S."/>
            <person name="Yan T."/>
            <person name="Shi P."/>
            <person name="Liu M."/>
            <person name="Fu X."/>
            <person name="Pan Q."/>
            <person name="Wang Y."/>
            <person name="Lv Z."/>
            <person name="Lu X."/>
            <person name="Zhang F."/>
            <person name="Jiang W."/>
            <person name="Ma Y."/>
            <person name="Chen M."/>
            <person name="Hao X."/>
            <person name="Li L."/>
            <person name="Tang Y."/>
            <person name="Lv G."/>
            <person name="Zhou Y."/>
            <person name="Sun X."/>
            <person name="Brodelius P.E."/>
            <person name="Rose J.K.C."/>
            <person name="Tang K."/>
        </authorList>
    </citation>
    <scope>NUCLEOTIDE SEQUENCE [LARGE SCALE GENOMIC DNA]</scope>
    <source>
        <strain evidence="3">cv. Huhao1</strain>
        <tissue evidence="2">Leaf</tissue>
    </source>
</reference>
<gene>
    <name evidence="2" type="ORF">CTI12_AA459170</name>
</gene>
<accession>A0A2U1KY00</accession>
<protein>
    <submittedName>
        <fullName evidence="2">Reverse transcriptase zinc-binding domain-containing protein</fullName>
    </submittedName>
</protein>
<organism evidence="2 3">
    <name type="scientific">Artemisia annua</name>
    <name type="common">Sweet wormwood</name>
    <dbReference type="NCBI Taxonomy" id="35608"/>
    <lineage>
        <taxon>Eukaryota</taxon>
        <taxon>Viridiplantae</taxon>
        <taxon>Streptophyta</taxon>
        <taxon>Embryophyta</taxon>
        <taxon>Tracheophyta</taxon>
        <taxon>Spermatophyta</taxon>
        <taxon>Magnoliopsida</taxon>
        <taxon>eudicotyledons</taxon>
        <taxon>Gunneridae</taxon>
        <taxon>Pentapetalae</taxon>
        <taxon>asterids</taxon>
        <taxon>campanulids</taxon>
        <taxon>Asterales</taxon>
        <taxon>Asteraceae</taxon>
        <taxon>Asteroideae</taxon>
        <taxon>Anthemideae</taxon>
        <taxon>Artemisiinae</taxon>
        <taxon>Artemisia</taxon>
    </lineage>
</organism>
<keyword evidence="3" id="KW-1185">Reference proteome</keyword>
<keyword evidence="2" id="KW-0548">Nucleotidyltransferase</keyword>
<dbReference type="EMBL" id="PKPP01012982">
    <property type="protein sequence ID" value="PWA41584.1"/>
    <property type="molecule type" value="Genomic_DNA"/>
</dbReference>
<comment type="caution">
    <text evidence="2">The sequence shown here is derived from an EMBL/GenBank/DDBJ whole genome shotgun (WGS) entry which is preliminary data.</text>
</comment>
<evidence type="ECO:0000313" key="2">
    <source>
        <dbReference type="EMBL" id="PWA41584.1"/>
    </source>
</evidence>
<evidence type="ECO:0000313" key="3">
    <source>
        <dbReference type="Proteomes" id="UP000245207"/>
    </source>
</evidence>
<dbReference type="GO" id="GO:0003964">
    <property type="term" value="F:RNA-directed DNA polymerase activity"/>
    <property type="evidence" value="ECO:0007669"/>
    <property type="project" value="UniProtKB-KW"/>
</dbReference>
<dbReference type="Proteomes" id="UP000245207">
    <property type="component" value="Unassembled WGS sequence"/>
</dbReference>
<keyword evidence="2" id="KW-0695">RNA-directed DNA polymerase</keyword>
<dbReference type="PANTHER" id="PTHR36617:SF16">
    <property type="entry name" value="OS04G0516500 PROTEIN"/>
    <property type="match status" value="1"/>
</dbReference>
<feature type="domain" description="Reverse transcriptase zinc-binding" evidence="1">
    <location>
        <begin position="74"/>
        <end position="136"/>
    </location>
</feature>
<dbReference type="PANTHER" id="PTHR36617">
    <property type="entry name" value="PROTEIN, PUTATIVE-RELATED"/>
    <property type="match status" value="1"/>
</dbReference>
<proteinExistence type="predicted"/>
<evidence type="ECO:0000259" key="1">
    <source>
        <dbReference type="Pfam" id="PF13966"/>
    </source>
</evidence>